<dbReference type="EMBL" id="FOGQ01000009">
    <property type="protein sequence ID" value="SES13185.1"/>
    <property type="molecule type" value="Genomic_DNA"/>
</dbReference>
<feature type="domain" description="DUF6531" evidence="3">
    <location>
        <begin position="294"/>
        <end position="370"/>
    </location>
</feature>
<accession>A0A1H9UUN2</accession>
<evidence type="ECO:0000259" key="3">
    <source>
        <dbReference type="Pfam" id="PF20148"/>
    </source>
</evidence>
<evidence type="ECO:0000259" key="4">
    <source>
        <dbReference type="Pfam" id="PF25023"/>
    </source>
</evidence>
<dbReference type="STRING" id="1121357.SAMN05661109_01938"/>
<dbReference type="PANTHER" id="PTHR32305">
    <property type="match status" value="1"/>
</dbReference>
<dbReference type="InterPro" id="IPR050708">
    <property type="entry name" value="T6SS_VgrG/RHS"/>
</dbReference>
<dbReference type="RefSeq" id="WP_092259645.1">
    <property type="nucleotide sequence ID" value="NZ_FOGQ01000009.1"/>
</dbReference>
<evidence type="ECO:0000313" key="6">
    <source>
        <dbReference type="Proteomes" id="UP000198929"/>
    </source>
</evidence>
<keyword evidence="6" id="KW-1185">Reference proteome</keyword>
<dbReference type="InterPro" id="IPR056823">
    <property type="entry name" value="TEN-like_YD-shell"/>
</dbReference>
<dbReference type="NCBIfam" id="TIGR01643">
    <property type="entry name" value="YD_repeat_2x"/>
    <property type="match status" value="4"/>
</dbReference>
<dbReference type="Proteomes" id="UP000198929">
    <property type="component" value="Unassembled WGS sequence"/>
</dbReference>
<dbReference type="InterPro" id="IPR006530">
    <property type="entry name" value="YD"/>
</dbReference>
<evidence type="ECO:0000256" key="2">
    <source>
        <dbReference type="SAM" id="MobiDB-lite"/>
    </source>
</evidence>
<evidence type="ECO:0000313" key="5">
    <source>
        <dbReference type="EMBL" id="SES13185.1"/>
    </source>
</evidence>
<name>A0A1H9UUN2_9CORY</name>
<dbReference type="Gene3D" id="2.180.10.10">
    <property type="entry name" value="RHS repeat-associated core"/>
    <property type="match status" value="2"/>
</dbReference>
<feature type="compositionally biased region" description="Basic and acidic residues" evidence="2">
    <location>
        <begin position="1687"/>
        <end position="1708"/>
    </location>
</feature>
<keyword evidence="1" id="KW-0677">Repeat</keyword>
<feature type="region of interest" description="Disordered" evidence="2">
    <location>
        <begin position="1602"/>
        <end position="1624"/>
    </location>
</feature>
<gene>
    <name evidence="5" type="ORF">SAMN05661109_01938</name>
</gene>
<proteinExistence type="predicted"/>
<sequence>MTPVKLPPFINFLDNEFHVGGDPSAITQTAVKWRRFAYDASDGAESLRDINVGSFEGSEGEDYRELVKVEYAHYLQNMAAIHEQVGLEMEGYGGVLESTLQEMDVIVEAARTTHTNVNLAVDEWAAARTAYMAATDPVVKSGFFTAMNDAANRWSGLMETWNGHLRDATGLKNQLKKRANDARLLINRLEKEQHWPKVGWWRRHVLAGIDNFFDRHADFLNDAADAAGMAPHPLAQVGAAALYLALWATGNADGSIMKRLVTGKTNRIRQVLAPLYAANNAQNATVGNRGTAAGEPIDMASGALVDREEDIRLAGTLPLTITRTLNTSLLLDVGGSYAFGTGWFSELDVCLEVHDDTVFMLTADGAVLTFPAPPSDGSEVSADGRAMRLSYGDGTYRVRDLENAVTWSFSVGANQQTPLGPIEDGVASSGSDPLGAGVRPGSVGAVIAGYMTYRVTGLVDRTGMSVSVQYNPRTNRAERVQRLDGSTLHLEWDEIVGRVSRISLTNEHTHPDADPLVLATYEYGPRGELLRVINSHEKSLSYYYDDSGRVNGWTDRNGIHYLHIYDDHGRVIAQAGSGGAHTNALVWAPDEETGGQICVLLETAGDFDPEVAAEETVAEVEARARSAREMAIVTALESGSLEWADLSEQGHLLVDDTLGDVRPSVYRSTPTGDVWEISSPSGRRENFEYNQWHQKTRIVSATGHTTRIGYSDYGHPVHIVHDDGTEENTVEGPWGQPVKTIDRAGRVTTFDVDDFGVTTAVHHPDGATETYEYDIRATGIFPTVYRDADGVATIYECNDAGLVTAQSDDAGHRCTLVRDMRGLIVEIINPAGESTRIGYSPEGWANHVTHQDGTTQRAVYDGEGNQIQRINEIGNSAVTSYTAMDKPWKLVDESGAETRIDYNSQMQPVAFINADGRSWTFRYDLDGNCVGQTDFNGISTNLAAPGDNTITTVSPMGETIETYNQAGLLLRKEEPGQTTVYEYDALGRLSSLRNDFTTIDFGYDDYSDRVLSEVVTLYSGEETQIHYSYTAAGRLTQRRITLPSGEVINAVHTHDSAGDTAAINLRSCRGHNADEQWLDTFEFDTTVTGQRAGLRVNALVEQRTYDSRNRLVRQSIMHGGRGADRDQANEIASRGYQWRADDVLTGIRDGLGGDRSFEVDDLGHLTCVTKDGGSTESYGFSAAGKLNSIDDGTAASDYDALVHYRGTAPVRVGRTSLEYDGLNRVTTTRTTRLSQKPLVKNFYYHPTSTQPIGFDSSDHPNLGWRYLYDGAGRRVAKEKIDKRTNTILERLVFIYSGDRLYAQQATLTPPDNDTKDGYTSDNNAGETLVWVRDPHDGHVVAQITLGSPCPQTALVTTGLSGAPEHLIDSATGELIGSAISTAYGQRQWRGESSPLLFAGQYFDEESGWAYNRFRYYHPQLAVYNAQDPLGVDPKWSSAQAYVDHPAMMIDLLGLKSCTQLGRDGERVFNKVLVDAYGKKKVSREVSVNVTVSEPEVYLKGSDVPRNIKDRATNHRQARTRVDFVAQDKHGNLHFYEVKTGDATLTTPQAALRDEINANRDDDKRIVWDSKRYGTNPKPVQTEDPTWATGQDKLEGIGVRNRYLDQKGPDGKNVSRPIPGFGGEEGKSFYHTVRMDRKGNSLVLDDGTVIVDDTMTVQESAQRLRQSQEYSTADPATLQDRFGPNSVDEFKPGEATRHADEYGEKLQKK</sequence>
<dbReference type="NCBIfam" id="TIGR03696">
    <property type="entry name" value="Rhs_assc_core"/>
    <property type="match status" value="1"/>
</dbReference>
<dbReference type="InterPro" id="IPR022385">
    <property type="entry name" value="Rhs_assc_core"/>
</dbReference>
<dbReference type="PANTHER" id="PTHR32305:SF15">
    <property type="entry name" value="PROTEIN RHSA-RELATED"/>
    <property type="match status" value="1"/>
</dbReference>
<reference evidence="6" key="1">
    <citation type="submission" date="2016-10" db="EMBL/GenBank/DDBJ databases">
        <authorList>
            <person name="Varghese N."/>
            <person name="Submissions S."/>
        </authorList>
    </citation>
    <scope>NUCLEOTIDE SEQUENCE [LARGE SCALE GENOMIC DNA]</scope>
    <source>
        <strain evidence="6">DSM 20524</strain>
    </source>
</reference>
<dbReference type="Pfam" id="PF20148">
    <property type="entry name" value="DUF6531"/>
    <property type="match status" value="1"/>
</dbReference>
<protein>
    <submittedName>
        <fullName evidence="5">RHS repeat-associated core domain-containing protein</fullName>
    </submittedName>
</protein>
<dbReference type="InterPro" id="IPR045351">
    <property type="entry name" value="DUF6531"/>
</dbReference>
<feature type="domain" description="Teneurin-like YD-shell" evidence="4">
    <location>
        <begin position="893"/>
        <end position="1045"/>
    </location>
</feature>
<feature type="region of interest" description="Disordered" evidence="2">
    <location>
        <begin position="1662"/>
        <end position="1708"/>
    </location>
</feature>
<evidence type="ECO:0000256" key="1">
    <source>
        <dbReference type="ARBA" id="ARBA00022737"/>
    </source>
</evidence>
<organism evidence="5 6">
    <name type="scientific">Corynebacterium cystitidis DSM 20524</name>
    <dbReference type="NCBI Taxonomy" id="1121357"/>
    <lineage>
        <taxon>Bacteria</taxon>
        <taxon>Bacillati</taxon>
        <taxon>Actinomycetota</taxon>
        <taxon>Actinomycetes</taxon>
        <taxon>Mycobacteriales</taxon>
        <taxon>Corynebacteriaceae</taxon>
        <taxon>Corynebacterium</taxon>
    </lineage>
</organism>
<dbReference type="Pfam" id="PF25023">
    <property type="entry name" value="TEN_YD-shell"/>
    <property type="match status" value="1"/>
</dbReference>